<dbReference type="AlphaFoldDB" id="A0A833V367"/>
<dbReference type="GO" id="GO:0004185">
    <property type="term" value="F:serine-type carboxypeptidase activity"/>
    <property type="evidence" value="ECO:0007669"/>
    <property type="project" value="InterPro"/>
</dbReference>
<comment type="similarity">
    <text evidence="1">Belongs to the peptidase S10 family.</text>
</comment>
<dbReference type="EMBL" id="SWLB01000023">
    <property type="protein sequence ID" value="KAF3323741.1"/>
    <property type="molecule type" value="Genomic_DNA"/>
</dbReference>
<keyword evidence="2" id="KW-0121">Carboxypeptidase</keyword>
<comment type="caution">
    <text evidence="2">The sequence shown here is derived from an EMBL/GenBank/DDBJ whole genome shotgun (WGS) entry which is preliminary data.</text>
</comment>
<dbReference type="InterPro" id="IPR029058">
    <property type="entry name" value="AB_hydrolase_fold"/>
</dbReference>
<dbReference type="GO" id="GO:0019748">
    <property type="term" value="P:secondary metabolic process"/>
    <property type="evidence" value="ECO:0007669"/>
    <property type="project" value="TreeGrafter"/>
</dbReference>
<gene>
    <name evidence="2" type="ORF">FCM35_KLT12472</name>
</gene>
<dbReference type="PANTHER" id="PTHR11802:SF236">
    <property type="entry name" value="OS02G0463500 PROTEIN"/>
    <property type="match status" value="1"/>
</dbReference>
<sequence>MHAEINGAPIEAQVKQFPGFHGDLLSKHYAGYITVGTELNKRHLHYHFVASERNPIKDPVTFFINGGPGCSAYAAIVHNIGPFKIDETVFRVKDPIRVKRHPYSWSKVSSLLFVDSPVGAGYSYAENEEDYVSDDSITVADLYAFLNKWFSEYSEFISNPFYIAGSSYSGVHVPLLAQEIVNGIYIYIYTHTHCNGAIDIHFENNYVVPFAYRMGFISDEQYNDLATSCGSLYWNNEHPDCKRNMEIFRGFIKGIYEYHVLCLPCYFKMGLSMEDAQYDSMDSIQSLHGESEYDMYCHDYEINPRRLFDTRTARELLHAMPEEITGPFERCSKRIKYSRNIFNLTPYHLNLTSKGYRTFFYNGDHDMRMPYIATLDWIKSLNYTEIEKWHPWFVGDQIAGYAVRFTNNLLFATLRGGGHTPFESMPRETLEAYQRWIDGADSL</sequence>
<dbReference type="GO" id="GO:0016747">
    <property type="term" value="F:acyltransferase activity, transferring groups other than amino-acyl groups"/>
    <property type="evidence" value="ECO:0007669"/>
    <property type="project" value="TreeGrafter"/>
</dbReference>
<accession>A0A833V367</accession>
<dbReference type="GO" id="GO:0006508">
    <property type="term" value="P:proteolysis"/>
    <property type="evidence" value="ECO:0007669"/>
    <property type="project" value="InterPro"/>
</dbReference>
<dbReference type="PANTHER" id="PTHR11802">
    <property type="entry name" value="SERINE PROTEASE FAMILY S10 SERINE CARBOXYPEPTIDASE"/>
    <property type="match status" value="1"/>
</dbReference>
<protein>
    <submittedName>
        <fullName evidence="2">Serine carboxypeptidase 1</fullName>
    </submittedName>
</protein>
<dbReference type="Gene3D" id="3.40.50.1820">
    <property type="entry name" value="alpha/beta hydrolase"/>
    <property type="match status" value="1"/>
</dbReference>
<dbReference type="Pfam" id="PF00450">
    <property type="entry name" value="Peptidase_S10"/>
    <property type="match status" value="1"/>
</dbReference>
<proteinExistence type="inferred from homology"/>
<organism evidence="2 3">
    <name type="scientific">Carex littledalei</name>
    <dbReference type="NCBI Taxonomy" id="544730"/>
    <lineage>
        <taxon>Eukaryota</taxon>
        <taxon>Viridiplantae</taxon>
        <taxon>Streptophyta</taxon>
        <taxon>Embryophyta</taxon>
        <taxon>Tracheophyta</taxon>
        <taxon>Spermatophyta</taxon>
        <taxon>Magnoliopsida</taxon>
        <taxon>Liliopsida</taxon>
        <taxon>Poales</taxon>
        <taxon>Cyperaceae</taxon>
        <taxon>Cyperoideae</taxon>
        <taxon>Cariceae</taxon>
        <taxon>Carex</taxon>
        <taxon>Carex subgen. Euthyceras</taxon>
    </lineage>
</organism>
<dbReference type="PRINTS" id="PR00724">
    <property type="entry name" value="CRBOXYPTASEC"/>
</dbReference>
<dbReference type="Proteomes" id="UP000623129">
    <property type="component" value="Unassembled WGS sequence"/>
</dbReference>
<dbReference type="InterPro" id="IPR001563">
    <property type="entry name" value="Peptidase_S10"/>
</dbReference>
<dbReference type="SUPFAM" id="SSF53474">
    <property type="entry name" value="alpha/beta-Hydrolases"/>
    <property type="match status" value="1"/>
</dbReference>
<name>A0A833V367_9POAL</name>
<dbReference type="OrthoDB" id="443318at2759"/>
<keyword evidence="2" id="KW-0378">Hydrolase</keyword>
<evidence type="ECO:0000313" key="2">
    <source>
        <dbReference type="EMBL" id="KAF3323741.1"/>
    </source>
</evidence>
<keyword evidence="2" id="KW-0645">Protease</keyword>
<evidence type="ECO:0000256" key="1">
    <source>
        <dbReference type="ARBA" id="ARBA00009431"/>
    </source>
</evidence>
<keyword evidence="3" id="KW-1185">Reference proteome</keyword>
<reference evidence="2" key="1">
    <citation type="submission" date="2020-01" db="EMBL/GenBank/DDBJ databases">
        <title>Genome sequence of Kobresia littledalei, the first chromosome-level genome in the family Cyperaceae.</title>
        <authorList>
            <person name="Qu G."/>
        </authorList>
    </citation>
    <scope>NUCLEOTIDE SEQUENCE</scope>
    <source>
        <strain evidence="2">C.B.Clarke</strain>
        <tissue evidence="2">Leaf</tissue>
    </source>
</reference>
<evidence type="ECO:0000313" key="3">
    <source>
        <dbReference type="Proteomes" id="UP000623129"/>
    </source>
</evidence>